<evidence type="ECO:0000256" key="2">
    <source>
        <dbReference type="ARBA" id="ARBA00005156"/>
    </source>
</evidence>
<evidence type="ECO:0000256" key="4">
    <source>
        <dbReference type="ARBA" id="ARBA00021914"/>
    </source>
</evidence>
<evidence type="ECO:0000256" key="1">
    <source>
        <dbReference type="ARBA" id="ARBA00001966"/>
    </source>
</evidence>
<dbReference type="EMBL" id="LN609528">
    <property type="protein sequence ID" value="CEF62957.1"/>
    <property type="molecule type" value="Genomic_DNA"/>
</dbReference>
<keyword evidence="7 8" id="KW-0411">Iron-sulfur</keyword>
<evidence type="ECO:0000313" key="9">
    <source>
        <dbReference type="EMBL" id="CEF62957.1"/>
    </source>
</evidence>
<dbReference type="OMA" id="TSNSRPM"/>
<dbReference type="NCBIfam" id="TIGR00272">
    <property type="entry name" value="DPH2"/>
    <property type="match status" value="1"/>
</dbReference>
<gene>
    <name evidence="9 11 12" type="ORF">SRAE_1000122300</name>
</gene>
<dbReference type="SFLD" id="SFLDG01121">
    <property type="entry name" value="Diphthamide_biosynthesis"/>
    <property type="match status" value="1"/>
</dbReference>
<dbReference type="Gene3D" id="3.40.50.11840">
    <property type="entry name" value="Diphthamide synthesis DPH1/DPH2 domain 1"/>
    <property type="match status" value="1"/>
</dbReference>
<evidence type="ECO:0000313" key="10">
    <source>
        <dbReference type="Proteomes" id="UP000035682"/>
    </source>
</evidence>
<evidence type="ECO:0000313" key="11">
    <source>
        <dbReference type="WBParaSite" id="SRAE_1000122300.1"/>
    </source>
</evidence>
<comment type="pathway">
    <text evidence="2 8">Protein modification; peptidyl-diphthamide biosynthesis.</text>
</comment>
<dbReference type="Proteomes" id="UP000035682">
    <property type="component" value="Unplaced"/>
</dbReference>
<dbReference type="InterPro" id="IPR016435">
    <property type="entry name" value="DPH1/DPH2"/>
</dbReference>
<keyword evidence="10" id="KW-1185">Reference proteome</keyword>
<evidence type="ECO:0000256" key="7">
    <source>
        <dbReference type="ARBA" id="ARBA00023014"/>
    </source>
</evidence>
<dbReference type="GeneID" id="36375322"/>
<dbReference type="RefSeq" id="XP_024502159.1">
    <property type="nucleotide sequence ID" value="XM_024648153.1"/>
</dbReference>
<dbReference type="GO" id="GO:0046872">
    <property type="term" value="F:metal ion binding"/>
    <property type="evidence" value="ECO:0007669"/>
    <property type="project" value="UniProtKB-KW"/>
</dbReference>
<dbReference type="Pfam" id="PF01866">
    <property type="entry name" value="Diphthamide_syn"/>
    <property type="match status" value="1"/>
</dbReference>
<sequence length="476" mass="54457">MSVLNDPSALKLYSDDNVITQDISHGTEENFLNILQNLSEDDLYKFFEIDKCIKWIDENKFQRVALQLPDSYLIYAYFIVQNIEKKLEHVKLYVLADTSYRSCCVDDIAAEHAKCDSLIHFGESCLTLASCRMPVLYILGNLPINIDLIKDFICKNEIKEENIALVYDSSYNKHGEELFNLLKELLSDKRIFHFPIDTSKEGKRVIGRSVPKEFDENLENVLVFFVGSCDSPLITLWMMTFINIVQGIIYDPILNKIEYKDSFAFRLLKKRLFLIEKIKDAESIGLVIGTLGVSGHNEAIQRVRELCKLNGKKLYVFSIGKLNEAKLANFSNEIDVFILLSCPFGVLLETRDFHKPLVCLFEAEIGLNGDKKWFAEKGWTSEFLNFIDDKIKSSTCEDDVDVSLVTGQIRRTNLNSYKNDKESQEIQLYSANSVLSNRSWKGLDPSIKVNDDDDLTIKEGIKGIGAQYLSEPFNKN</sequence>
<dbReference type="GO" id="GO:0090560">
    <property type="term" value="F:2-(3-amino-3-carboxypropyl)histidine synthase activity"/>
    <property type="evidence" value="ECO:0007669"/>
    <property type="project" value="InterPro"/>
</dbReference>
<proteinExistence type="inferred from homology"/>
<dbReference type="WormBase" id="SRAE_1000122300">
    <property type="protein sequence ID" value="SRP00034"/>
    <property type="gene ID" value="WBGene00257827"/>
</dbReference>
<dbReference type="PANTHER" id="PTHR10762">
    <property type="entry name" value="DIPHTHAMIDE BIOSYNTHESIS PROTEIN"/>
    <property type="match status" value="1"/>
</dbReference>
<dbReference type="InterPro" id="IPR042265">
    <property type="entry name" value="DPH1/DPH2_3"/>
</dbReference>
<dbReference type="OrthoDB" id="449241at2759"/>
<evidence type="ECO:0000256" key="3">
    <source>
        <dbReference type="ARBA" id="ARBA00006179"/>
    </source>
</evidence>
<dbReference type="GO" id="GO:0051536">
    <property type="term" value="F:iron-sulfur cluster binding"/>
    <property type="evidence" value="ECO:0007669"/>
    <property type="project" value="UniProtKB-KW"/>
</dbReference>
<reference evidence="11" key="2">
    <citation type="submission" date="2020-12" db="UniProtKB">
        <authorList>
            <consortium name="WormBaseParasite"/>
        </authorList>
    </citation>
    <scope>IDENTIFICATION</scope>
</reference>
<comment type="similarity">
    <text evidence="3 8">Belongs to the DPH1/DPH2 family. DPH2 subfamily.</text>
</comment>
<dbReference type="Gene3D" id="3.40.50.11860">
    <property type="entry name" value="Diphthamide synthesis DPH1/DPH2 domain 3"/>
    <property type="match status" value="1"/>
</dbReference>
<dbReference type="GO" id="GO:0017183">
    <property type="term" value="P:protein histidyl modification to diphthamide"/>
    <property type="evidence" value="ECO:0007669"/>
    <property type="project" value="UniProtKB-UniPathway"/>
</dbReference>
<dbReference type="FunFam" id="3.40.50.11860:FF:000001">
    <property type="entry name" value="2-(3-amino-3-carboxypropyl)histidine synthase subunit 2"/>
    <property type="match status" value="1"/>
</dbReference>
<dbReference type="PANTHER" id="PTHR10762:SF2">
    <property type="entry name" value="2-(3-AMINO-3-CARBOXYPROPYL)HISTIDINE SYNTHASE SUBUNIT 2"/>
    <property type="match status" value="1"/>
</dbReference>
<evidence type="ECO:0000256" key="8">
    <source>
        <dbReference type="RuleBase" id="RU364133"/>
    </source>
</evidence>
<dbReference type="STRING" id="34506.A0A090L4B3"/>
<dbReference type="NCBIfam" id="TIGR00322">
    <property type="entry name" value="diphth2_R"/>
    <property type="match status" value="1"/>
</dbReference>
<dbReference type="SFLD" id="SFLDS00032">
    <property type="entry name" value="Radical_SAM_3-amino-3-carboxyp"/>
    <property type="match status" value="1"/>
</dbReference>
<organism evidence="9">
    <name type="scientific">Strongyloides ratti</name>
    <name type="common">Parasitic roundworm</name>
    <dbReference type="NCBI Taxonomy" id="34506"/>
    <lineage>
        <taxon>Eukaryota</taxon>
        <taxon>Metazoa</taxon>
        <taxon>Ecdysozoa</taxon>
        <taxon>Nematoda</taxon>
        <taxon>Chromadorea</taxon>
        <taxon>Rhabditida</taxon>
        <taxon>Tylenchina</taxon>
        <taxon>Panagrolaimomorpha</taxon>
        <taxon>Strongyloidoidea</taxon>
        <taxon>Strongyloididae</taxon>
        <taxon>Strongyloides</taxon>
    </lineage>
</organism>
<dbReference type="WBParaSite" id="SRAE_1000122300.1">
    <property type="protein sequence ID" value="SRAE_1000122300.1"/>
    <property type="gene ID" value="WBGene00257827"/>
</dbReference>
<dbReference type="InterPro" id="IPR010014">
    <property type="entry name" value="DHP2"/>
</dbReference>
<dbReference type="UniPathway" id="UPA00559"/>
<evidence type="ECO:0000256" key="6">
    <source>
        <dbReference type="ARBA" id="ARBA00023004"/>
    </source>
</evidence>
<reference evidence="9 10" key="1">
    <citation type="submission" date="2014-09" db="EMBL/GenBank/DDBJ databases">
        <authorList>
            <person name="Martin A.A."/>
        </authorList>
    </citation>
    <scope>NUCLEOTIDE SEQUENCE</scope>
    <source>
        <strain evidence="10">ED321</strain>
        <strain evidence="9">ED321 Heterogonic</strain>
    </source>
</reference>
<name>A0A090L4B3_STRRB</name>
<evidence type="ECO:0000256" key="5">
    <source>
        <dbReference type="ARBA" id="ARBA00022723"/>
    </source>
</evidence>
<keyword evidence="5 8" id="KW-0479">Metal-binding</keyword>
<comment type="function">
    <text evidence="8">Required for the first step of diphthamide biosynthesis, a post-translational modification of histidine which occurs in elongation factor 2. DPH1 and DPH2 transfer a 3-amino-3-carboxypropyl (ACP) group from S-adenosyl-L-methionine (SAM) to a histidine residue, the reaction is assisted by a reduction system comprising DPH3 and a NADH-dependent reductase. Facilitates the reduction of the catalytic iron-sulfur cluster found in the DPH1 subunit.</text>
</comment>
<comment type="cofactor">
    <cofactor evidence="1">
        <name>[4Fe-4S] cluster</name>
        <dbReference type="ChEBI" id="CHEBI:49883"/>
    </cofactor>
</comment>
<dbReference type="InterPro" id="IPR042263">
    <property type="entry name" value="DPH1/DPH2_1"/>
</dbReference>
<dbReference type="AlphaFoldDB" id="A0A090L4B3"/>
<dbReference type="CTD" id="36375322"/>
<evidence type="ECO:0000313" key="12">
    <source>
        <dbReference type="WormBase" id="SRAE_1000122300"/>
    </source>
</evidence>
<accession>A0A090L4B3</accession>
<protein>
    <recommendedName>
        <fullName evidence="4 8">2-(3-amino-3-carboxypropyl)histidine synthase subunit 2</fullName>
    </recommendedName>
</protein>
<keyword evidence="6 8" id="KW-0408">Iron</keyword>